<dbReference type="Proteomes" id="UP001148629">
    <property type="component" value="Unassembled WGS sequence"/>
</dbReference>
<gene>
    <name evidence="1" type="ORF">NM208_g736</name>
</gene>
<protein>
    <submittedName>
        <fullName evidence="1">Uncharacterized protein</fullName>
    </submittedName>
</protein>
<keyword evidence="2" id="KW-1185">Reference proteome</keyword>
<evidence type="ECO:0000313" key="1">
    <source>
        <dbReference type="EMBL" id="KAJ3548966.1"/>
    </source>
</evidence>
<dbReference type="EMBL" id="JANRMS010000034">
    <property type="protein sequence ID" value="KAJ3548966.1"/>
    <property type="molecule type" value="Genomic_DNA"/>
</dbReference>
<comment type="caution">
    <text evidence="1">The sequence shown here is derived from an EMBL/GenBank/DDBJ whole genome shotgun (WGS) entry which is preliminary data.</text>
</comment>
<accession>A0ACC1SYP0</accession>
<name>A0ACC1SYP0_9HYPO</name>
<reference evidence="1" key="1">
    <citation type="submission" date="2022-08" db="EMBL/GenBank/DDBJ databases">
        <title>Genome Sequence of Fusarium decemcellulare.</title>
        <authorList>
            <person name="Buettner E."/>
        </authorList>
    </citation>
    <scope>NUCLEOTIDE SEQUENCE</scope>
    <source>
        <strain evidence="1">Babe19</strain>
    </source>
</reference>
<organism evidence="1 2">
    <name type="scientific">Fusarium decemcellulare</name>
    <dbReference type="NCBI Taxonomy" id="57161"/>
    <lineage>
        <taxon>Eukaryota</taxon>
        <taxon>Fungi</taxon>
        <taxon>Dikarya</taxon>
        <taxon>Ascomycota</taxon>
        <taxon>Pezizomycotina</taxon>
        <taxon>Sordariomycetes</taxon>
        <taxon>Hypocreomycetidae</taxon>
        <taxon>Hypocreales</taxon>
        <taxon>Nectriaceae</taxon>
        <taxon>Fusarium</taxon>
        <taxon>Fusarium decemcellulare species complex</taxon>
    </lineage>
</organism>
<proteinExistence type="predicted"/>
<evidence type="ECO:0000313" key="2">
    <source>
        <dbReference type="Proteomes" id="UP001148629"/>
    </source>
</evidence>
<sequence length="607" mass="67850">MRVPYLLATFANSCHVASTLAASYGPRASNESGLNTWWHHKHQANDHGPVEANEVRQSRKYLVSVRLAAKGQFQDSFVYESIPRNGNGKMYDPANPSREYNLEDGDGISVEPDAGINMAWTQFEYSRDVEIRIRSTDNSRLGPASNVVIRPSQIKYTITSPDANTVVIHVPYDASGRRFSVEFQNDLYTYRSDGQSYVNSGGLVVSEEPRNALLIFASPFIPEGLIPSKTSSDTQVLQPGKITASTIGSKPTLYFEAGVYWVEKDGHLGKSHITLDPDTNYVYFEPGTYIKGAFEYTTSKDDFYTIGHGVVSGENYAYMANTAKDYVSEKDDRTSLRIFSHQSVLDSQTWHCVGPTLNAPPFNTVDLFPKNHTDHEEDNKVKQEISDYKQVGAFYFQTDGPQVYAGTVKDCFWHVNDDAIKLYHSNSNLKDVTIWKCHNDPVIQMGWKPRGVSGVTIKGLNVIHTRWFKSETGVPSAIIGASPNYQSQKFVDTSRTVSGEISDIACEGRCPALLRIAPLQNYDLSVNNVKYDALLKDENIQLGQSLVGMKISDQEDAYIPGQDKLKIGLSIKNWSIGGKKVDMENWKVDELGQLNIHPDFWGDWNIA</sequence>